<dbReference type="Pfam" id="PF08622">
    <property type="entry name" value="Svf1"/>
    <property type="match status" value="1"/>
</dbReference>
<dbReference type="PANTHER" id="PTHR47107:SF1">
    <property type="entry name" value="CERAMIDE-BINDING PROTEIN SVF1-RELATED"/>
    <property type="match status" value="1"/>
</dbReference>
<evidence type="ECO:0000256" key="1">
    <source>
        <dbReference type="ARBA" id="ARBA00004496"/>
    </source>
</evidence>
<protein>
    <recommendedName>
        <fullName evidence="8">Svf1-like C-terminal domain-containing protein</fullName>
    </recommendedName>
</protein>
<dbReference type="GO" id="GO:0006979">
    <property type="term" value="P:response to oxidative stress"/>
    <property type="evidence" value="ECO:0007669"/>
    <property type="project" value="InterPro"/>
</dbReference>
<dbReference type="AlphaFoldDB" id="A0A6H0XIW9"/>
<accession>A0A6H0XIW9</accession>
<keyword evidence="7" id="KW-1185">Reference proteome</keyword>
<keyword evidence="3" id="KW-0963">Cytoplasm</keyword>
<comment type="subcellular location">
    <subcellularLocation>
        <location evidence="1">Cytoplasm</location>
    </subcellularLocation>
</comment>
<comment type="similarity">
    <text evidence="2">Belongs to the SVF1 family.</text>
</comment>
<evidence type="ECO:0000259" key="5">
    <source>
        <dbReference type="Pfam" id="PF17187"/>
    </source>
</evidence>
<organism evidence="6 7">
    <name type="scientific">Peltaster fructicola</name>
    <dbReference type="NCBI Taxonomy" id="286661"/>
    <lineage>
        <taxon>Eukaryota</taxon>
        <taxon>Fungi</taxon>
        <taxon>Dikarya</taxon>
        <taxon>Ascomycota</taxon>
        <taxon>Pezizomycotina</taxon>
        <taxon>Dothideomycetes</taxon>
        <taxon>Dothideomycetes incertae sedis</taxon>
        <taxon>Peltaster</taxon>
    </lineage>
</organism>
<dbReference type="InterPro" id="IPR013931">
    <property type="entry name" value="Svf1-like_N"/>
</dbReference>
<dbReference type="EMBL" id="CP051139">
    <property type="protein sequence ID" value="QIW94580.1"/>
    <property type="molecule type" value="Genomic_DNA"/>
</dbReference>
<dbReference type="InterPro" id="IPR033394">
    <property type="entry name" value="Svf1-like_C"/>
</dbReference>
<evidence type="ECO:0000256" key="2">
    <source>
        <dbReference type="ARBA" id="ARBA00009069"/>
    </source>
</evidence>
<dbReference type="PANTHER" id="PTHR47107">
    <property type="entry name" value="SVF1-LIKE PROTEIN YDR222W-RELATED"/>
    <property type="match status" value="1"/>
</dbReference>
<evidence type="ECO:0000256" key="3">
    <source>
        <dbReference type="ARBA" id="ARBA00022490"/>
    </source>
</evidence>
<feature type="domain" description="Svf1-like N-terminal" evidence="4">
    <location>
        <begin position="68"/>
        <end position="222"/>
    </location>
</feature>
<evidence type="ECO:0000313" key="6">
    <source>
        <dbReference type="EMBL" id="QIW94580.1"/>
    </source>
</evidence>
<dbReference type="InterPro" id="IPR051385">
    <property type="entry name" value="Ceramide-binding_SVF1"/>
</dbReference>
<name>A0A6H0XIW9_9PEZI</name>
<gene>
    <name evidence="6" type="ORF">AMS68_000098</name>
</gene>
<evidence type="ECO:0008006" key="8">
    <source>
        <dbReference type="Google" id="ProtNLM"/>
    </source>
</evidence>
<feature type="domain" description="Svf1-like C-terminal" evidence="5">
    <location>
        <begin position="225"/>
        <end position="386"/>
    </location>
</feature>
<dbReference type="Pfam" id="PF17187">
    <property type="entry name" value="Svf1_C"/>
    <property type="match status" value="1"/>
</dbReference>
<sequence length="386" mass="42298">MFGWTKNASVVEHRIGDNTNIVRSVGLTDKHHGAAALRSVKEQTLETPYTELTTQDQRWELMNSTCLEMQTFYVTTDDGTIAIIDVVYSNVLNLKTTVQFNVKIFYGDESKPHLWNTDVLSDFEFVNEQCDLVSGKCSIKLVGQTYTIKSTVNEACTVDLSFSQLAPGFKVGRDGTSTFGAKKANGKVKHTFWPRVKVEGTMTTREGCMDMKGIGTFVHSLQGIKPHFAAAKWNFANFQSPTYSAVSMEYTTPPSYDNSVVSVGGLAINGKVVIANANSSTTHTSVALDPESNLQEPKSITHTWSGTSSDGKEISAEIKAVFPARRRDRIDVFDEVPKFLKGIVAAATGIRPYIYQNAVDATLVVNEGGAVKSVPGRLMCEVVFMS</sequence>
<proteinExistence type="inferred from homology"/>
<dbReference type="GO" id="GO:0005737">
    <property type="term" value="C:cytoplasm"/>
    <property type="evidence" value="ECO:0007669"/>
    <property type="project" value="UniProtKB-SubCell"/>
</dbReference>
<dbReference type="OrthoDB" id="2590239at2759"/>
<evidence type="ECO:0000313" key="7">
    <source>
        <dbReference type="Proteomes" id="UP000503462"/>
    </source>
</evidence>
<dbReference type="Proteomes" id="UP000503462">
    <property type="component" value="Chromosome 1"/>
</dbReference>
<reference evidence="6 7" key="1">
    <citation type="journal article" date="2016" name="Sci. Rep.">
        <title>Peltaster fructicola genome reveals evolution from an invasive phytopathogen to an ectophytic parasite.</title>
        <authorList>
            <person name="Xu C."/>
            <person name="Chen H."/>
            <person name="Gleason M.L."/>
            <person name="Xu J.R."/>
            <person name="Liu H."/>
            <person name="Zhang R."/>
            <person name="Sun G."/>
        </authorList>
    </citation>
    <scope>NUCLEOTIDE SEQUENCE [LARGE SCALE GENOMIC DNA]</scope>
    <source>
        <strain evidence="6 7">LNHT1506</strain>
    </source>
</reference>
<dbReference type="SUPFAM" id="SSF159245">
    <property type="entry name" value="AttH-like"/>
    <property type="match status" value="1"/>
</dbReference>
<evidence type="ECO:0000259" key="4">
    <source>
        <dbReference type="Pfam" id="PF08622"/>
    </source>
</evidence>